<proteinExistence type="predicted"/>
<accession>A0A210QTA0</accession>
<protein>
    <submittedName>
        <fullName evidence="2">Ependymin-related protein 1</fullName>
    </submittedName>
</protein>
<comment type="caution">
    <text evidence="2">The sequence shown here is derived from an EMBL/GenBank/DDBJ whole genome shotgun (WGS) entry which is preliminary data.</text>
</comment>
<dbReference type="PANTHER" id="PTHR10697:SF13">
    <property type="entry name" value="RICIN B LECTIN DOMAIN-CONTAINING PROTEIN"/>
    <property type="match status" value="1"/>
</dbReference>
<name>A0A210QTA0_MIZYE</name>
<dbReference type="Proteomes" id="UP000242188">
    <property type="component" value="Unassembled WGS sequence"/>
</dbReference>
<reference evidence="2 3" key="1">
    <citation type="journal article" date="2017" name="Nat. Ecol. Evol.">
        <title>Scallop genome provides insights into evolution of bilaterian karyotype and development.</title>
        <authorList>
            <person name="Wang S."/>
            <person name="Zhang J."/>
            <person name="Jiao W."/>
            <person name="Li J."/>
            <person name="Xun X."/>
            <person name="Sun Y."/>
            <person name="Guo X."/>
            <person name="Huan P."/>
            <person name="Dong B."/>
            <person name="Zhang L."/>
            <person name="Hu X."/>
            <person name="Sun X."/>
            <person name="Wang J."/>
            <person name="Zhao C."/>
            <person name="Wang Y."/>
            <person name="Wang D."/>
            <person name="Huang X."/>
            <person name="Wang R."/>
            <person name="Lv J."/>
            <person name="Li Y."/>
            <person name="Zhang Z."/>
            <person name="Liu B."/>
            <person name="Lu W."/>
            <person name="Hui Y."/>
            <person name="Liang J."/>
            <person name="Zhou Z."/>
            <person name="Hou R."/>
            <person name="Li X."/>
            <person name="Liu Y."/>
            <person name="Li H."/>
            <person name="Ning X."/>
            <person name="Lin Y."/>
            <person name="Zhao L."/>
            <person name="Xing Q."/>
            <person name="Dou J."/>
            <person name="Li Y."/>
            <person name="Mao J."/>
            <person name="Guo H."/>
            <person name="Dou H."/>
            <person name="Li T."/>
            <person name="Mu C."/>
            <person name="Jiang W."/>
            <person name="Fu Q."/>
            <person name="Fu X."/>
            <person name="Miao Y."/>
            <person name="Liu J."/>
            <person name="Yu Q."/>
            <person name="Li R."/>
            <person name="Liao H."/>
            <person name="Li X."/>
            <person name="Kong Y."/>
            <person name="Jiang Z."/>
            <person name="Chourrout D."/>
            <person name="Li R."/>
            <person name="Bao Z."/>
        </authorList>
    </citation>
    <scope>NUCLEOTIDE SEQUENCE [LARGE SCALE GENOMIC DNA]</scope>
    <source>
        <strain evidence="2 3">PY_sf001</strain>
    </source>
</reference>
<keyword evidence="3" id="KW-1185">Reference proteome</keyword>
<feature type="chain" id="PRO_5012735948" evidence="1">
    <location>
        <begin position="23"/>
        <end position="225"/>
    </location>
</feature>
<evidence type="ECO:0000313" key="2">
    <source>
        <dbReference type="EMBL" id="OWF51963.1"/>
    </source>
</evidence>
<organism evidence="2 3">
    <name type="scientific">Mizuhopecten yessoensis</name>
    <name type="common">Japanese scallop</name>
    <name type="synonym">Patinopecten yessoensis</name>
    <dbReference type="NCBI Taxonomy" id="6573"/>
    <lineage>
        <taxon>Eukaryota</taxon>
        <taxon>Metazoa</taxon>
        <taxon>Spiralia</taxon>
        <taxon>Lophotrochozoa</taxon>
        <taxon>Mollusca</taxon>
        <taxon>Bivalvia</taxon>
        <taxon>Autobranchia</taxon>
        <taxon>Pteriomorphia</taxon>
        <taxon>Pectinida</taxon>
        <taxon>Pectinoidea</taxon>
        <taxon>Pectinidae</taxon>
        <taxon>Mizuhopecten</taxon>
    </lineage>
</organism>
<dbReference type="EMBL" id="NEDP02002015">
    <property type="protein sequence ID" value="OWF51963.1"/>
    <property type="molecule type" value="Genomic_DNA"/>
</dbReference>
<dbReference type="GO" id="GO:0005764">
    <property type="term" value="C:lysosome"/>
    <property type="evidence" value="ECO:0007669"/>
    <property type="project" value="TreeGrafter"/>
</dbReference>
<dbReference type="AlphaFoldDB" id="A0A210QTA0"/>
<dbReference type="OrthoDB" id="10331860at2759"/>
<dbReference type="GO" id="GO:0007160">
    <property type="term" value="P:cell-matrix adhesion"/>
    <property type="evidence" value="ECO:0007669"/>
    <property type="project" value="InterPro"/>
</dbReference>
<gene>
    <name evidence="2" type="ORF">KP79_PYT18461</name>
</gene>
<evidence type="ECO:0000313" key="3">
    <source>
        <dbReference type="Proteomes" id="UP000242188"/>
    </source>
</evidence>
<evidence type="ECO:0000256" key="1">
    <source>
        <dbReference type="SAM" id="SignalP"/>
    </source>
</evidence>
<feature type="signal peptide" evidence="1">
    <location>
        <begin position="1"/>
        <end position="22"/>
    </location>
</feature>
<dbReference type="GO" id="GO:0005576">
    <property type="term" value="C:extracellular region"/>
    <property type="evidence" value="ECO:0007669"/>
    <property type="project" value="InterPro"/>
</dbReference>
<keyword evidence="1" id="KW-0732">Signal</keyword>
<dbReference type="GO" id="GO:0005509">
    <property type="term" value="F:calcium ion binding"/>
    <property type="evidence" value="ECO:0007669"/>
    <property type="project" value="InterPro"/>
</dbReference>
<dbReference type="InterPro" id="IPR001299">
    <property type="entry name" value="Ependymin"/>
</dbReference>
<sequence>MASISFLTVVLVVIFAFSMTNGQKPCCSPEKWTAHLLQKTGAYNSATTVASKRDVSSYIFYDHTVKKMAINSDIKNTTFNSTTFIQRILDFSKGVEWRIEGKNCTRHQTTAPMPQPCFLDGADFFGYHKMAEMPVEVWFRDDGKGHTSRTTMSREPCVLVTETTRSMGPGYDYVLSFGIYENVTTGYVEPGNFDVPSFCPRSGQVIMEHPKQTPAWPWHLPSTYL</sequence>
<dbReference type="PANTHER" id="PTHR10697">
    <property type="entry name" value="MAMMALIAN EPENDYMIN-RELATED PROTEIN 1"/>
    <property type="match status" value="1"/>
</dbReference>